<dbReference type="PANTHER" id="PTHR43767">
    <property type="entry name" value="LONG-CHAIN-FATTY-ACID--COA LIGASE"/>
    <property type="match status" value="1"/>
</dbReference>
<reference evidence="6 7" key="1">
    <citation type="submission" date="2014-07" db="EMBL/GenBank/DDBJ databases">
        <title>Genome Sequence of Rhodococcus opacus Strain R7, a Biodegrader of Mono- and Polycyclic Aromatic Hydrocarbons.</title>
        <authorList>
            <person name="Di Gennaro P."/>
            <person name="Zampolli J."/>
            <person name="Presti I."/>
            <person name="Cappelletti M."/>
            <person name="D'Ursi P."/>
            <person name="Orro A."/>
            <person name="Mezzelani A."/>
            <person name="Milanesi L."/>
        </authorList>
    </citation>
    <scope>NUCLEOTIDE SEQUENCE [LARGE SCALE GENOMIC DNA]</scope>
    <source>
        <strain evidence="6 7">R7</strain>
    </source>
</reference>
<dbReference type="AlphaFoldDB" id="A0A076EKI4"/>
<dbReference type="SUPFAM" id="SSF56801">
    <property type="entry name" value="Acetyl-CoA synthetase-like"/>
    <property type="match status" value="1"/>
</dbReference>
<dbReference type="InterPro" id="IPR000873">
    <property type="entry name" value="AMP-dep_synth/lig_dom"/>
</dbReference>
<dbReference type="FunFam" id="3.30.300.30:FF:000008">
    <property type="entry name" value="2,3-dihydroxybenzoate-AMP ligase"/>
    <property type="match status" value="1"/>
</dbReference>
<dbReference type="Gene3D" id="3.30.300.30">
    <property type="match status" value="1"/>
</dbReference>
<evidence type="ECO:0000256" key="1">
    <source>
        <dbReference type="ARBA" id="ARBA00006432"/>
    </source>
</evidence>
<evidence type="ECO:0000259" key="4">
    <source>
        <dbReference type="Pfam" id="PF00501"/>
    </source>
</evidence>
<dbReference type="GO" id="GO:0016878">
    <property type="term" value="F:acid-thiol ligase activity"/>
    <property type="evidence" value="ECO:0007669"/>
    <property type="project" value="UniProtKB-ARBA"/>
</dbReference>
<dbReference type="EMBL" id="CP008947">
    <property type="protein sequence ID" value="AII05783.1"/>
    <property type="molecule type" value="Genomic_DNA"/>
</dbReference>
<evidence type="ECO:0000256" key="2">
    <source>
        <dbReference type="ARBA" id="ARBA00022598"/>
    </source>
</evidence>
<evidence type="ECO:0000256" key="3">
    <source>
        <dbReference type="SAM" id="MobiDB-lite"/>
    </source>
</evidence>
<dbReference type="Gene3D" id="3.40.50.12780">
    <property type="entry name" value="N-terminal domain of ligase-like"/>
    <property type="match status" value="1"/>
</dbReference>
<protein>
    <submittedName>
        <fullName evidence="6">Long-chain fatty acid--CoA ligase</fullName>
    </submittedName>
</protein>
<organism evidence="6 7">
    <name type="scientific">Rhodococcus opacus</name>
    <name type="common">Nocardia opaca</name>
    <dbReference type="NCBI Taxonomy" id="37919"/>
    <lineage>
        <taxon>Bacteria</taxon>
        <taxon>Bacillati</taxon>
        <taxon>Actinomycetota</taxon>
        <taxon>Actinomycetes</taxon>
        <taxon>Mycobacteriales</taxon>
        <taxon>Nocardiaceae</taxon>
        <taxon>Rhodococcus</taxon>
    </lineage>
</organism>
<dbReference type="Pfam" id="PF13193">
    <property type="entry name" value="AMP-binding_C"/>
    <property type="match status" value="1"/>
</dbReference>
<evidence type="ECO:0000313" key="7">
    <source>
        <dbReference type="Proteomes" id="UP000028488"/>
    </source>
</evidence>
<name>A0A076EKI4_RHOOP</name>
<proteinExistence type="inferred from homology"/>
<comment type="similarity">
    <text evidence="1">Belongs to the ATP-dependent AMP-binding enzyme family.</text>
</comment>
<sequence>MTSPSRHLTWTDQVARHAAVKPGSAAIRYSGRSLTWSQLDGRSRQLAQWLKHRGIGRGDRVLFAMSNGPEFPIALLSVHHLGAIAVPVNFRLAPPEVEFLASDAAVSAVIVDDDLLALVEPTLRRHPDLPYVVNGGRSRSDNRSTRLANLTPGDRPPSPLPGPASTGDVAVIMYTSGTTGLPKGAMLSFENLLAGAVTSIHMNQLFSENAVRLVTTPFFHIAAMTTLLSSLTMGQTCVINPSGNFDAETFLDLIETEMVNNVFLVPTQWEMVCAAESLPSRNLSLRTVSWGAAPASQQLLRKMAEVLAGVRIVSTLGQTETSAVTTWISGDEWLKRPGSVGRPVQTVAARVVDADMNDVPVGAPGEIVYRGAGVMQGYWNRPAETEAAFHGGWFHSGDVVHRDEDGYFYVVDRLKDMIISGGENIYPAELESVLAEHPRIREVAVVGKPHPKWGETPIACIVPTNDDPVTHDEVVAWITARLASFKKPSETINLDSLPRNVSGKVRKNVLREVVQSGVGDRTS</sequence>
<dbReference type="Proteomes" id="UP000028488">
    <property type="component" value="Chromosome"/>
</dbReference>
<dbReference type="Pfam" id="PF00501">
    <property type="entry name" value="AMP-binding"/>
    <property type="match status" value="1"/>
</dbReference>
<evidence type="ECO:0000313" key="6">
    <source>
        <dbReference type="EMBL" id="AII05783.1"/>
    </source>
</evidence>
<feature type="region of interest" description="Disordered" evidence="3">
    <location>
        <begin position="130"/>
        <end position="163"/>
    </location>
</feature>
<gene>
    <name evidence="6" type="ORF">EP51_14780</name>
</gene>
<accession>A0A076EKI4</accession>
<feature type="domain" description="AMP-dependent synthetase/ligase" evidence="4">
    <location>
        <begin position="15"/>
        <end position="379"/>
    </location>
</feature>
<dbReference type="InterPro" id="IPR050237">
    <property type="entry name" value="ATP-dep_AMP-bd_enzyme"/>
</dbReference>
<dbReference type="PROSITE" id="PS00455">
    <property type="entry name" value="AMP_BINDING"/>
    <property type="match status" value="1"/>
</dbReference>
<feature type="domain" description="AMP-binding enzyme C-terminal" evidence="5">
    <location>
        <begin position="429"/>
        <end position="504"/>
    </location>
</feature>
<evidence type="ECO:0000259" key="5">
    <source>
        <dbReference type="Pfam" id="PF13193"/>
    </source>
</evidence>
<dbReference type="InterPro" id="IPR020845">
    <property type="entry name" value="AMP-binding_CS"/>
</dbReference>
<dbReference type="InterPro" id="IPR042099">
    <property type="entry name" value="ANL_N_sf"/>
</dbReference>
<dbReference type="eggNOG" id="COG0318">
    <property type="taxonomic scope" value="Bacteria"/>
</dbReference>
<dbReference type="PANTHER" id="PTHR43767:SF1">
    <property type="entry name" value="NONRIBOSOMAL PEPTIDE SYNTHASE PES1 (EUROFUNG)-RELATED"/>
    <property type="match status" value="1"/>
</dbReference>
<keyword evidence="2 6" id="KW-0436">Ligase</keyword>
<dbReference type="InterPro" id="IPR045851">
    <property type="entry name" value="AMP-bd_C_sf"/>
</dbReference>
<dbReference type="InterPro" id="IPR025110">
    <property type="entry name" value="AMP-bd_C"/>
</dbReference>